<dbReference type="Proteomes" id="UP001152320">
    <property type="component" value="Chromosome 5"/>
</dbReference>
<dbReference type="AlphaFoldDB" id="A0A9Q1HEM3"/>
<proteinExistence type="predicted"/>
<evidence type="ECO:0000313" key="1">
    <source>
        <dbReference type="EMBL" id="KAJ8042313.1"/>
    </source>
</evidence>
<keyword evidence="2" id="KW-1185">Reference proteome</keyword>
<organism evidence="1 2">
    <name type="scientific">Holothuria leucospilota</name>
    <name type="common">Black long sea cucumber</name>
    <name type="synonym">Mertensiothuria leucospilota</name>
    <dbReference type="NCBI Taxonomy" id="206669"/>
    <lineage>
        <taxon>Eukaryota</taxon>
        <taxon>Metazoa</taxon>
        <taxon>Echinodermata</taxon>
        <taxon>Eleutherozoa</taxon>
        <taxon>Echinozoa</taxon>
        <taxon>Holothuroidea</taxon>
        <taxon>Aspidochirotacea</taxon>
        <taxon>Aspidochirotida</taxon>
        <taxon>Holothuriidae</taxon>
        <taxon>Holothuria</taxon>
    </lineage>
</organism>
<comment type="caution">
    <text evidence="1">The sequence shown here is derived from an EMBL/GenBank/DDBJ whole genome shotgun (WGS) entry which is preliminary data.</text>
</comment>
<gene>
    <name evidence="1" type="ORF">HOLleu_13335</name>
</gene>
<dbReference type="EMBL" id="JAIZAY010000005">
    <property type="protein sequence ID" value="KAJ8042313.1"/>
    <property type="molecule type" value="Genomic_DNA"/>
</dbReference>
<evidence type="ECO:0000313" key="2">
    <source>
        <dbReference type="Proteomes" id="UP001152320"/>
    </source>
</evidence>
<reference evidence="1" key="1">
    <citation type="submission" date="2021-10" db="EMBL/GenBank/DDBJ databases">
        <title>Tropical sea cucumber genome reveals ecological adaptation and Cuvierian tubules defense mechanism.</title>
        <authorList>
            <person name="Chen T."/>
        </authorList>
    </citation>
    <scope>NUCLEOTIDE SEQUENCE</scope>
    <source>
        <strain evidence="1">Nanhai2018</strain>
        <tissue evidence="1">Muscle</tissue>
    </source>
</reference>
<accession>A0A9Q1HEM3</accession>
<sequence>MSRRRSLLFLVEVKGHLRSPQVNLRKPCKRLVNTISQDSNDRHFSYLVYRFVMLRGRTLLFLVEVKGHLRSPEVKRQKPRKWLVNTISQVSNDRHFFIFCIQICHVEGKTPVVFGGGQRSFEATAG</sequence>
<protein>
    <submittedName>
        <fullName evidence="1">Uncharacterized protein</fullName>
    </submittedName>
</protein>
<name>A0A9Q1HEM3_HOLLE</name>
<dbReference type="OrthoDB" id="1917519at2759"/>